<organism evidence="2 3">
    <name type="scientific">Brachionus calyciflorus</name>
    <dbReference type="NCBI Taxonomy" id="104777"/>
    <lineage>
        <taxon>Eukaryota</taxon>
        <taxon>Metazoa</taxon>
        <taxon>Spiralia</taxon>
        <taxon>Gnathifera</taxon>
        <taxon>Rotifera</taxon>
        <taxon>Eurotatoria</taxon>
        <taxon>Monogononta</taxon>
        <taxon>Pseudotrocha</taxon>
        <taxon>Ploima</taxon>
        <taxon>Brachionidae</taxon>
        <taxon>Brachionus</taxon>
    </lineage>
</organism>
<evidence type="ECO:0000256" key="1">
    <source>
        <dbReference type="SAM" id="Phobius"/>
    </source>
</evidence>
<proteinExistence type="predicted"/>
<dbReference type="AlphaFoldDB" id="A0A814R2A8"/>
<gene>
    <name evidence="2" type="ORF">OXX778_LOCUS22315</name>
</gene>
<evidence type="ECO:0000313" key="3">
    <source>
        <dbReference type="Proteomes" id="UP000663879"/>
    </source>
</evidence>
<feature type="transmembrane region" description="Helical" evidence="1">
    <location>
        <begin position="216"/>
        <end position="239"/>
    </location>
</feature>
<protein>
    <submittedName>
        <fullName evidence="2">Uncharacterized protein</fullName>
    </submittedName>
</protein>
<dbReference type="EMBL" id="CAJNOC010009311">
    <property type="protein sequence ID" value="CAF1127347.1"/>
    <property type="molecule type" value="Genomic_DNA"/>
</dbReference>
<sequence length="271" mass="31427">MHEHERNLLRFCSLFTNQQKILASIENSFHSIYDFIGNKLVIYSKNNVLFIPTCYKVQEIEILQTNSCFVDTPVQVSVNNKTINAFLTNNNFIKSFSNNINCKKVNKRIILPSTKLALVRVGNNIKEFKLNNVIVQDIKLDHFNFSSLNYFHHKEIVQGYDFVKEFHDISEVNDIDGNFYNLPNDEINSSSVTETSESHHNYEFKFLNFKNQFNSFIVFFVNVTFILAVFNIFVFLKLIRLCNTKCLMNNQPSNGILPLAELAQLLQGRAS</sequence>
<keyword evidence="1" id="KW-0812">Transmembrane</keyword>
<dbReference type="OrthoDB" id="10181793at2759"/>
<dbReference type="Proteomes" id="UP000663879">
    <property type="component" value="Unassembled WGS sequence"/>
</dbReference>
<reference evidence="2" key="1">
    <citation type="submission" date="2021-02" db="EMBL/GenBank/DDBJ databases">
        <authorList>
            <person name="Nowell W R."/>
        </authorList>
    </citation>
    <scope>NUCLEOTIDE SEQUENCE</scope>
    <source>
        <strain evidence="2">Ploen Becks lab</strain>
    </source>
</reference>
<evidence type="ECO:0000313" key="2">
    <source>
        <dbReference type="EMBL" id="CAF1127347.1"/>
    </source>
</evidence>
<keyword evidence="1" id="KW-0472">Membrane</keyword>
<keyword evidence="1" id="KW-1133">Transmembrane helix</keyword>
<name>A0A814R2A8_9BILA</name>
<keyword evidence="3" id="KW-1185">Reference proteome</keyword>
<comment type="caution">
    <text evidence="2">The sequence shown here is derived from an EMBL/GenBank/DDBJ whole genome shotgun (WGS) entry which is preliminary data.</text>
</comment>
<accession>A0A814R2A8</accession>